<organism evidence="1 2">
    <name type="scientific">Ziziphus jujuba var. spinosa</name>
    <dbReference type="NCBI Taxonomy" id="714518"/>
    <lineage>
        <taxon>Eukaryota</taxon>
        <taxon>Viridiplantae</taxon>
        <taxon>Streptophyta</taxon>
        <taxon>Embryophyta</taxon>
        <taxon>Tracheophyta</taxon>
        <taxon>Spermatophyta</taxon>
        <taxon>Magnoliopsida</taxon>
        <taxon>eudicotyledons</taxon>
        <taxon>Gunneridae</taxon>
        <taxon>Pentapetalae</taxon>
        <taxon>rosids</taxon>
        <taxon>fabids</taxon>
        <taxon>Rosales</taxon>
        <taxon>Rhamnaceae</taxon>
        <taxon>Paliureae</taxon>
        <taxon>Ziziphus</taxon>
    </lineage>
</organism>
<dbReference type="EMBL" id="JAEACU010000002">
    <property type="protein sequence ID" value="KAH7542709.1"/>
    <property type="molecule type" value="Genomic_DNA"/>
</dbReference>
<comment type="caution">
    <text evidence="1">The sequence shown here is derived from an EMBL/GenBank/DDBJ whole genome shotgun (WGS) entry which is preliminary data.</text>
</comment>
<dbReference type="AlphaFoldDB" id="A0A978VV64"/>
<dbReference type="PANTHER" id="PTHR33116:SF86">
    <property type="entry name" value="REVERSE TRANSCRIPTASE DOMAIN-CONTAINING PROTEIN"/>
    <property type="match status" value="1"/>
</dbReference>
<protein>
    <recommendedName>
        <fullName evidence="3">Reverse transcriptase</fullName>
    </recommendedName>
</protein>
<sequence>MEVLLLKEEDQGRLHEIKVDRNAPAIFHLMHVDNLIISCRANPLDAATVGECLSKFCNWSGQLINEGKSNIFFSKSTPRQDGKDIKRIVGFKDMGSMAIYLDNSFIFGRNKSKEFHFFKERIKRRLEGWNKHLLLKVGKATLIKSMVQEIPCYTMSTFLLPSSLCEDLDAIVRKFWWETKPNASGFFPLKAWKDLCKPKEMGGLGFRRFKDMNLALVAKLGWKLASDEECLWTRLMKAKYMRNETFFGCKHKTEASWISEETPGCQVLISKAQLQRRKHISLDGEKSLIFGMRGTNSGEDKRLSKSALRIPLVPFYRCHGLGFAVETNSSGKGIRQGSFLLRVVLIFWLQMNILKEETSGEIFGILRFMNTSKSFFGE</sequence>
<reference evidence="1" key="1">
    <citation type="journal article" date="2021" name="Front. Plant Sci.">
        <title>Chromosome-Scale Genome Assembly for Chinese Sour Jujube and Insights Into Its Genome Evolution and Domestication Signature.</title>
        <authorList>
            <person name="Shen L.-Y."/>
            <person name="Luo H."/>
            <person name="Wang X.-L."/>
            <person name="Wang X.-M."/>
            <person name="Qiu X.-J."/>
            <person name="Liu H."/>
            <person name="Zhou S.-S."/>
            <person name="Jia K.-H."/>
            <person name="Nie S."/>
            <person name="Bao Y.-T."/>
            <person name="Zhang R.-G."/>
            <person name="Yun Q.-Z."/>
            <person name="Chai Y.-H."/>
            <person name="Lu J.-Y."/>
            <person name="Li Y."/>
            <person name="Zhao S.-W."/>
            <person name="Mao J.-F."/>
            <person name="Jia S.-G."/>
            <person name="Mao Y.-M."/>
        </authorList>
    </citation>
    <scope>NUCLEOTIDE SEQUENCE</scope>
    <source>
        <strain evidence="1">AT0</strain>
        <tissue evidence="1">Leaf</tissue>
    </source>
</reference>
<evidence type="ECO:0008006" key="3">
    <source>
        <dbReference type="Google" id="ProtNLM"/>
    </source>
</evidence>
<gene>
    <name evidence="1" type="ORF">FEM48_Zijuj02G0103000</name>
</gene>
<evidence type="ECO:0000313" key="1">
    <source>
        <dbReference type="EMBL" id="KAH7542709.1"/>
    </source>
</evidence>
<proteinExistence type="predicted"/>
<evidence type="ECO:0000313" key="2">
    <source>
        <dbReference type="Proteomes" id="UP000813462"/>
    </source>
</evidence>
<name>A0A978VV64_ZIZJJ</name>
<dbReference type="PANTHER" id="PTHR33116">
    <property type="entry name" value="REVERSE TRANSCRIPTASE ZINC-BINDING DOMAIN-CONTAINING PROTEIN-RELATED-RELATED"/>
    <property type="match status" value="1"/>
</dbReference>
<accession>A0A978VV64</accession>
<dbReference type="Proteomes" id="UP000813462">
    <property type="component" value="Unassembled WGS sequence"/>
</dbReference>